<evidence type="ECO:0000313" key="3">
    <source>
        <dbReference type="Proteomes" id="UP000009168"/>
    </source>
</evidence>
<dbReference type="EMBL" id="GG662432">
    <property type="protein sequence ID" value="EWS71681.1"/>
    <property type="molecule type" value="Genomic_DNA"/>
</dbReference>
<dbReference type="GeneID" id="24440396"/>
<feature type="transmembrane region" description="Helical" evidence="1">
    <location>
        <begin position="115"/>
        <end position="134"/>
    </location>
</feature>
<dbReference type="AlphaFoldDB" id="W7XCZ2"/>
<reference evidence="3" key="1">
    <citation type="journal article" date="2006" name="PLoS Biol.">
        <title>Macronuclear genome sequence of the ciliate Tetrahymena thermophila, a model eukaryote.</title>
        <authorList>
            <person name="Eisen J.A."/>
            <person name="Coyne R.S."/>
            <person name="Wu M."/>
            <person name="Wu D."/>
            <person name="Thiagarajan M."/>
            <person name="Wortman J.R."/>
            <person name="Badger J.H."/>
            <person name="Ren Q."/>
            <person name="Amedeo P."/>
            <person name="Jones K.M."/>
            <person name="Tallon L.J."/>
            <person name="Delcher A.L."/>
            <person name="Salzberg S.L."/>
            <person name="Silva J.C."/>
            <person name="Haas B.J."/>
            <person name="Majoros W.H."/>
            <person name="Farzad M."/>
            <person name="Carlton J.M."/>
            <person name="Smith R.K. Jr."/>
            <person name="Garg J."/>
            <person name="Pearlman R.E."/>
            <person name="Karrer K.M."/>
            <person name="Sun L."/>
            <person name="Manning G."/>
            <person name="Elde N.C."/>
            <person name="Turkewitz A.P."/>
            <person name="Asai D.J."/>
            <person name="Wilkes D.E."/>
            <person name="Wang Y."/>
            <person name="Cai H."/>
            <person name="Collins K."/>
            <person name="Stewart B.A."/>
            <person name="Lee S.R."/>
            <person name="Wilamowska K."/>
            <person name="Weinberg Z."/>
            <person name="Ruzzo W.L."/>
            <person name="Wloga D."/>
            <person name="Gaertig J."/>
            <person name="Frankel J."/>
            <person name="Tsao C.-C."/>
            <person name="Gorovsky M.A."/>
            <person name="Keeling P.J."/>
            <person name="Waller R.F."/>
            <person name="Patron N.J."/>
            <person name="Cherry J.M."/>
            <person name="Stover N.A."/>
            <person name="Krieger C.J."/>
            <person name="del Toro C."/>
            <person name="Ryder H.F."/>
            <person name="Williamson S.C."/>
            <person name="Barbeau R.A."/>
            <person name="Hamilton E.P."/>
            <person name="Orias E."/>
        </authorList>
    </citation>
    <scope>NUCLEOTIDE SEQUENCE [LARGE SCALE GENOMIC DNA]</scope>
    <source>
        <strain evidence="3">SB210</strain>
    </source>
</reference>
<evidence type="ECO:0000256" key="1">
    <source>
        <dbReference type="SAM" id="Phobius"/>
    </source>
</evidence>
<sequence>MLQYLFVSAQNKLQIKKISGFFVQFIYTRLINFLVQFLIIFQSDKYHVIIQNILYLKIIKLSLESVQLFKNRIYKKIQKIKINKNKIIKFFISNQLQMIWFLAKNRHNRTNTNFELLIFNLISYFVGQALLITLKIQANFNKLECKQKQKSIRNQKMQLSQEVFLFVLQRLFQFKISYNQQIQNLKQHIQIVSKYSFKIVFCSNQS</sequence>
<dbReference type="InParanoid" id="W7XCZ2"/>
<feature type="transmembrane region" description="Helical" evidence="1">
    <location>
        <begin position="48"/>
        <end position="66"/>
    </location>
</feature>
<keyword evidence="3" id="KW-1185">Reference proteome</keyword>
<dbReference type="RefSeq" id="XP_012655792.1">
    <property type="nucleotide sequence ID" value="XM_012800338.1"/>
</dbReference>
<proteinExistence type="predicted"/>
<feature type="transmembrane region" description="Helical" evidence="1">
    <location>
        <begin position="21"/>
        <end position="42"/>
    </location>
</feature>
<gene>
    <name evidence="2" type="ORF">TTHERM_000723588</name>
</gene>
<dbReference type="KEGG" id="tet:TTHERM_000723588"/>
<keyword evidence="1 2" id="KW-0812">Transmembrane</keyword>
<protein>
    <submittedName>
        <fullName evidence="2">Transmembrane protein, putative</fullName>
    </submittedName>
</protein>
<name>W7XCZ2_TETTS</name>
<organism evidence="2 3">
    <name type="scientific">Tetrahymena thermophila (strain SB210)</name>
    <dbReference type="NCBI Taxonomy" id="312017"/>
    <lineage>
        <taxon>Eukaryota</taxon>
        <taxon>Sar</taxon>
        <taxon>Alveolata</taxon>
        <taxon>Ciliophora</taxon>
        <taxon>Intramacronucleata</taxon>
        <taxon>Oligohymenophorea</taxon>
        <taxon>Hymenostomatida</taxon>
        <taxon>Tetrahymenina</taxon>
        <taxon>Tetrahymenidae</taxon>
        <taxon>Tetrahymena</taxon>
    </lineage>
</organism>
<dbReference type="Proteomes" id="UP000009168">
    <property type="component" value="Unassembled WGS sequence"/>
</dbReference>
<accession>W7XCZ2</accession>
<evidence type="ECO:0000313" key="2">
    <source>
        <dbReference type="EMBL" id="EWS71681.1"/>
    </source>
</evidence>
<keyword evidence="1" id="KW-0472">Membrane</keyword>
<keyword evidence="1" id="KW-1133">Transmembrane helix</keyword>